<protein>
    <submittedName>
        <fullName evidence="1">Uncharacterized protein</fullName>
    </submittedName>
</protein>
<keyword evidence="2" id="KW-1185">Reference proteome</keyword>
<dbReference type="EMBL" id="CM017701">
    <property type="protein sequence ID" value="TYG84397.1"/>
    <property type="molecule type" value="Genomic_DNA"/>
</dbReference>
<organism evidence="1 2">
    <name type="scientific">Gossypium darwinii</name>
    <name type="common">Darwin's cotton</name>
    <name type="synonym">Gossypium barbadense var. darwinii</name>
    <dbReference type="NCBI Taxonomy" id="34276"/>
    <lineage>
        <taxon>Eukaryota</taxon>
        <taxon>Viridiplantae</taxon>
        <taxon>Streptophyta</taxon>
        <taxon>Embryophyta</taxon>
        <taxon>Tracheophyta</taxon>
        <taxon>Spermatophyta</taxon>
        <taxon>Magnoliopsida</taxon>
        <taxon>eudicotyledons</taxon>
        <taxon>Gunneridae</taxon>
        <taxon>Pentapetalae</taxon>
        <taxon>rosids</taxon>
        <taxon>malvids</taxon>
        <taxon>Malvales</taxon>
        <taxon>Malvaceae</taxon>
        <taxon>Malvoideae</taxon>
        <taxon>Gossypium</taxon>
    </lineage>
</organism>
<reference evidence="1 2" key="1">
    <citation type="submission" date="2019-06" db="EMBL/GenBank/DDBJ databases">
        <title>WGS assembly of Gossypium darwinii.</title>
        <authorList>
            <person name="Chen Z.J."/>
            <person name="Sreedasyam A."/>
            <person name="Ando A."/>
            <person name="Song Q."/>
            <person name="De L."/>
            <person name="Hulse-Kemp A."/>
            <person name="Ding M."/>
            <person name="Ye W."/>
            <person name="Kirkbride R."/>
            <person name="Jenkins J."/>
            <person name="Plott C."/>
            <person name="Lovell J."/>
            <person name="Lin Y.-M."/>
            <person name="Vaughn R."/>
            <person name="Liu B."/>
            <person name="Li W."/>
            <person name="Simpson S."/>
            <person name="Scheffler B."/>
            <person name="Saski C."/>
            <person name="Grover C."/>
            <person name="Hu G."/>
            <person name="Conover J."/>
            <person name="Carlson J."/>
            <person name="Shu S."/>
            <person name="Boston L."/>
            <person name="Williams M."/>
            <person name="Peterson D."/>
            <person name="Mcgee K."/>
            <person name="Jones D."/>
            <person name="Wendel J."/>
            <person name="Stelly D."/>
            <person name="Grimwood J."/>
            <person name="Schmutz J."/>
        </authorList>
    </citation>
    <scope>NUCLEOTIDE SEQUENCE [LARGE SCALE GENOMIC DNA]</scope>
    <source>
        <strain evidence="1">1808015.09</strain>
    </source>
</reference>
<proteinExistence type="predicted"/>
<evidence type="ECO:0000313" key="2">
    <source>
        <dbReference type="Proteomes" id="UP000323506"/>
    </source>
</evidence>
<dbReference type="AlphaFoldDB" id="A0A5D2DTJ2"/>
<accession>A0A5D2DTJ2</accession>
<evidence type="ECO:0000313" key="1">
    <source>
        <dbReference type="EMBL" id="TYG84397.1"/>
    </source>
</evidence>
<sequence>MQLTLIPCSPNCTLKLFVNPATACFDALCAWGRPMEIFEARLAVKSMQPFLNRTMTLAAYLAPKKPPNTLTSNTLLKSLAACVTLTSLSPGMPALLNMISSFPYLDTAKFTAFWTSDSHVTSQWT</sequence>
<name>A0A5D2DTJ2_GOSDA</name>
<dbReference type="Proteomes" id="UP000323506">
    <property type="component" value="Chromosome D01"/>
</dbReference>
<gene>
    <name evidence="1" type="ORF">ES288_D01G246900v1</name>
</gene>